<dbReference type="EMBL" id="AONQ01000138">
    <property type="protein sequence ID" value="EME67581.1"/>
    <property type="molecule type" value="Genomic_DNA"/>
</dbReference>
<dbReference type="eggNOG" id="COG0582">
    <property type="taxonomic scope" value="Bacteria"/>
</dbReference>
<dbReference type="InterPro" id="IPR010998">
    <property type="entry name" value="Integrase_recombinase_N"/>
</dbReference>
<sequence length="405" mass="46396">MDVGQREIELRGGRIVLYTLASDKRGIWQARFRLGTERTLVRRSTKTTDLAEAKRTAEELYEELRYKQRNNHPLKDQTFKQLADDYVRKAQRETLEGRLSKGRLVLVEGTLKRYLLPFFGKKPINSITTADFNDYDDWRLDYWTKGYGADRKVATAATTPSAKTLVMEQSMLRQILKHGLEQGSLKQLAFMKAKRAKTNRRGAFDVKEYRLLIWTARQRTRSAEHPRVKRDRQLLELYVRLLVGTGMRVGEARGLTWRDVELIHTGNGKQTETLRLWVDGKTGKRAVIGTRAAKNTLKKLLAHYGWKDLDEARAKGNGLFTNSNGEDIHTFEVGFKNLMAAAGLDTDRHGNARTLYSLRHTYATFRLLYGGTDVYLLARNMGTSVLMIEQHYGHVSTTLAADKLI</sequence>
<dbReference type="AlphaFoldDB" id="M2Y3E0"/>
<dbReference type="GO" id="GO:0015074">
    <property type="term" value="P:DNA integration"/>
    <property type="evidence" value="ECO:0007669"/>
    <property type="project" value="UniProtKB-KW"/>
</dbReference>
<comment type="similarity">
    <text evidence="1">Belongs to the 'phage' integrase family.</text>
</comment>
<dbReference type="GO" id="GO:0003677">
    <property type="term" value="F:DNA binding"/>
    <property type="evidence" value="ECO:0007669"/>
    <property type="project" value="UniProtKB-KW"/>
</dbReference>
<feature type="domain" description="Tyr recombinase" evidence="5">
    <location>
        <begin position="199"/>
        <end position="405"/>
    </location>
</feature>
<evidence type="ECO:0000256" key="3">
    <source>
        <dbReference type="ARBA" id="ARBA00023125"/>
    </source>
</evidence>
<gene>
    <name evidence="6" type="ORF">H261_22783</name>
</gene>
<evidence type="ECO:0000259" key="5">
    <source>
        <dbReference type="PROSITE" id="PS51898"/>
    </source>
</evidence>
<dbReference type="PANTHER" id="PTHR30349:SF41">
    <property type="entry name" value="INTEGRASE_RECOMBINASE PROTEIN MJ0367-RELATED"/>
    <property type="match status" value="1"/>
</dbReference>
<dbReference type="RefSeq" id="WP_008622444.1">
    <property type="nucleotide sequence ID" value="NZ_AONQ01000138.1"/>
</dbReference>
<comment type="caution">
    <text evidence="6">The sequence shown here is derived from an EMBL/GenBank/DDBJ whole genome shotgun (WGS) entry which is preliminary data.</text>
</comment>
<dbReference type="InterPro" id="IPR011010">
    <property type="entry name" value="DNA_brk_join_enz"/>
</dbReference>
<dbReference type="PROSITE" id="PS51898">
    <property type="entry name" value="TYR_RECOMBINASE"/>
    <property type="match status" value="1"/>
</dbReference>
<dbReference type="Gene3D" id="1.10.443.10">
    <property type="entry name" value="Intergrase catalytic core"/>
    <property type="match status" value="1"/>
</dbReference>
<evidence type="ECO:0000313" key="7">
    <source>
        <dbReference type="Proteomes" id="UP000011744"/>
    </source>
</evidence>
<dbReference type="SUPFAM" id="SSF56349">
    <property type="entry name" value="DNA breaking-rejoining enzymes"/>
    <property type="match status" value="1"/>
</dbReference>
<keyword evidence="3" id="KW-0238">DNA-binding</keyword>
<dbReference type="Gene3D" id="1.10.150.130">
    <property type="match status" value="1"/>
</dbReference>
<accession>M2Y3E0</accession>
<keyword evidence="4" id="KW-0233">DNA recombination</keyword>
<evidence type="ECO:0000256" key="4">
    <source>
        <dbReference type="ARBA" id="ARBA00023172"/>
    </source>
</evidence>
<keyword evidence="7" id="KW-1185">Reference proteome</keyword>
<name>M2Y3E0_9PROT</name>
<evidence type="ECO:0000256" key="1">
    <source>
        <dbReference type="ARBA" id="ARBA00008857"/>
    </source>
</evidence>
<organism evidence="6 7">
    <name type="scientific">Paramagnetospirillum caucaseum</name>
    <dbReference type="NCBI Taxonomy" id="1244869"/>
    <lineage>
        <taxon>Bacteria</taxon>
        <taxon>Pseudomonadati</taxon>
        <taxon>Pseudomonadota</taxon>
        <taxon>Alphaproteobacteria</taxon>
        <taxon>Rhodospirillales</taxon>
        <taxon>Magnetospirillaceae</taxon>
        <taxon>Paramagnetospirillum</taxon>
    </lineage>
</organism>
<dbReference type="InterPro" id="IPR050090">
    <property type="entry name" value="Tyrosine_recombinase_XerCD"/>
</dbReference>
<evidence type="ECO:0000313" key="6">
    <source>
        <dbReference type="EMBL" id="EME67581.1"/>
    </source>
</evidence>
<dbReference type="STRING" id="1244869.H261_22783"/>
<dbReference type="Proteomes" id="UP000011744">
    <property type="component" value="Unassembled WGS sequence"/>
</dbReference>
<evidence type="ECO:0000256" key="2">
    <source>
        <dbReference type="ARBA" id="ARBA00022908"/>
    </source>
</evidence>
<dbReference type="GO" id="GO:0006310">
    <property type="term" value="P:DNA recombination"/>
    <property type="evidence" value="ECO:0007669"/>
    <property type="project" value="UniProtKB-KW"/>
</dbReference>
<protein>
    <submittedName>
        <fullName evidence="6">Integrase</fullName>
    </submittedName>
</protein>
<dbReference type="InterPro" id="IPR002104">
    <property type="entry name" value="Integrase_catalytic"/>
</dbReference>
<dbReference type="OrthoDB" id="102994at2"/>
<keyword evidence="2" id="KW-0229">DNA integration</keyword>
<dbReference type="Pfam" id="PF00589">
    <property type="entry name" value="Phage_integrase"/>
    <property type="match status" value="1"/>
</dbReference>
<dbReference type="InterPro" id="IPR013762">
    <property type="entry name" value="Integrase-like_cat_sf"/>
</dbReference>
<dbReference type="PANTHER" id="PTHR30349">
    <property type="entry name" value="PHAGE INTEGRASE-RELATED"/>
    <property type="match status" value="1"/>
</dbReference>
<proteinExistence type="inferred from homology"/>
<reference evidence="6 7" key="1">
    <citation type="journal article" date="2014" name="Genome Announc.">
        <title>Draft Genome Sequence of Magnetospirillum sp. Strain SO-1, a Freshwater Magnetotactic Bacterium Isolated from the Ol'khovka River, Russia.</title>
        <authorList>
            <person name="Grouzdev D.S."/>
            <person name="Dziuba M.V."/>
            <person name="Sukhacheva M.S."/>
            <person name="Mardanov A.V."/>
            <person name="Beletskiy A.V."/>
            <person name="Kuznetsov B.B."/>
            <person name="Skryabin K.G."/>
        </authorList>
    </citation>
    <scope>NUCLEOTIDE SEQUENCE [LARGE SCALE GENOMIC DNA]</scope>
    <source>
        <strain evidence="6 7">SO-1</strain>
    </source>
</reference>